<evidence type="ECO:0000256" key="3">
    <source>
        <dbReference type="ARBA" id="ARBA00006501"/>
    </source>
</evidence>
<protein>
    <recommendedName>
        <fullName evidence="4 14">Protoporphyrinogen IX oxidase</fullName>
        <shortName evidence="14">PPO</shortName>
        <ecNumber evidence="14 15">1.3.99.-</ecNumber>
    </recommendedName>
</protein>
<comment type="caution">
    <text evidence="16">The sequence shown here is derived from an EMBL/GenBank/DDBJ whole genome shotgun (WGS) entry which is preliminary data.</text>
</comment>
<evidence type="ECO:0000256" key="13">
    <source>
        <dbReference type="ARBA" id="ARBA00048390"/>
    </source>
</evidence>
<feature type="transmembrane region" description="Helical" evidence="14">
    <location>
        <begin position="125"/>
        <end position="143"/>
    </location>
</feature>
<evidence type="ECO:0000256" key="7">
    <source>
        <dbReference type="ARBA" id="ARBA00022692"/>
    </source>
</evidence>
<dbReference type="HAMAP" id="MF_02239">
    <property type="entry name" value="HemJ"/>
    <property type="match status" value="1"/>
</dbReference>
<name>A0A7C9F6K4_9BACT</name>
<feature type="transmembrane region" description="Helical" evidence="14">
    <location>
        <begin position="149"/>
        <end position="170"/>
    </location>
</feature>
<reference evidence="16 17" key="1">
    <citation type="submission" date="2019-10" db="EMBL/GenBank/DDBJ databases">
        <title>Draft Genome Sequence of Cytophagaceae sp. SJW1-29.</title>
        <authorList>
            <person name="Choi A."/>
        </authorList>
    </citation>
    <scope>NUCLEOTIDE SEQUENCE [LARGE SCALE GENOMIC DNA]</scope>
    <source>
        <strain evidence="16 17">SJW1-29</strain>
    </source>
</reference>
<keyword evidence="6 14" id="KW-0349">Heme</keyword>
<comment type="catalytic activity">
    <reaction evidence="13 14 15">
        <text>protoporphyrinogen IX + 3 A = protoporphyrin IX + 3 AH2</text>
        <dbReference type="Rhea" id="RHEA:62000"/>
        <dbReference type="ChEBI" id="CHEBI:13193"/>
        <dbReference type="ChEBI" id="CHEBI:17499"/>
        <dbReference type="ChEBI" id="CHEBI:57306"/>
        <dbReference type="ChEBI" id="CHEBI:57307"/>
    </reaction>
</comment>
<sequence length="180" mass="21162">MYLYVKSLHIIFIVSWFAGLFYMPRLFVYHTEANDRPETERRVLFGQFVKMEGLLFRAIMVPALWLTLITGTTLLYLMPEWLSQGWMQIKLGFVAGLVGYHLYTRKLLYELKAEQFRFSSLQLRLWNEVATIFLFAIVFLVILKSTVQWLWGVGGLLVFAVLIMSAVRLAKRAREKRDIE</sequence>
<evidence type="ECO:0000256" key="6">
    <source>
        <dbReference type="ARBA" id="ARBA00022617"/>
    </source>
</evidence>
<keyword evidence="12 14" id="KW-0472">Membrane</keyword>
<comment type="similarity">
    <text evidence="3 14 15">Belongs to the HemJ family.</text>
</comment>
<evidence type="ECO:0000256" key="8">
    <source>
        <dbReference type="ARBA" id="ARBA00022723"/>
    </source>
</evidence>
<dbReference type="AlphaFoldDB" id="A0A7C9F6K4"/>
<keyword evidence="8 14" id="KW-0479">Metal-binding</keyword>
<evidence type="ECO:0000256" key="9">
    <source>
        <dbReference type="ARBA" id="ARBA00022989"/>
    </source>
</evidence>
<evidence type="ECO:0000256" key="10">
    <source>
        <dbReference type="ARBA" id="ARBA00023002"/>
    </source>
</evidence>
<feature type="binding site" description="axial binding residue" evidence="14">
    <location>
        <position position="90"/>
    </location>
    <ligand>
        <name>heme</name>
        <dbReference type="ChEBI" id="CHEBI:30413"/>
    </ligand>
    <ligandPart>
        <name>Fe</name>
        <dbReference type="ChEBI" id="CHEBI:18248"/>
    </ligandPart>
</feature>
<dbReference type="InterPro" id="IPR005265">
    <property type="entry name" value="HemJ-like"/>
</dbReference>
<accession>A0A7C9F6K4</accession>
<feature type="transmembrane region" description="Helical" evidence="14">
    <location>
        <begin position="6"/>
        <end position="23"/>
    </location>
</feature>
<evidence type="ECO:0000256" key="2">
    <source>
        <dbReference type="ARBA" id="ARBA00005073"/>
    </source>
</evidence>
<dbReference type="UniPathway" id="UPA00251">
    <property type="reaction ID" value="UER00324"/>
</dbReference>
<dbReference type="PANTHER" id="PTHR40255:SF1">
    <property type="entry name" value="PROTOPORPHYRINOGEN IX OXIDASE"/>
    <property type="match status" value="1"/>
</dbReference>
<feature type="binding site" description="axial binding residue" evidence="14">
    <location>
        <position position="9"/>
    </location>
    <ligand>
        <name>heme</name>
        <dbReference type="ChEBI" id="CHEBI:30413"/>
    </ligand>
    <ligandPart>
        <name>Fe</name>
        <dbReference type="ChEBI" id="CHEBI:18248"/>
    </ligandPart>
</feature>
<comment type="subcellular location">
    <subcellularLocation>
        <location evidence="1 14">Cell membrane</location>
        <topology evidence="1 14">Multi-pass membrane protein</topology>
    </subcellularLocation>
</comment>
<evidence type="ECO:0000256" key="4">
    <source>
        <dbReference type="ARBA" id="ARBA00017504"/>
    </source>
</evidence>
<dbReference type="GO" id="GO:0005886">
    <property type="term" value="C:plasma membrane"/>
    <property type="evidence" value="ECO:0007669"/>
    <property type="project" value="UniProtKB-SubCell"/>
</dbReference>
<evidence type="ECO:0000313" key="17">
    <source>
        <dbReference type="Proteomes" id="UP000479293"/>
    </source>
</evidence>
<keyword evidence="17" id="KW-1185">Reference proteome</keyword>
<dbReference type="Proteomes" id="UP000479293">
    <property type="component" value="Unassembled WGS sequence"/>
</dbReference>
<comment type="pathway">
    <text evidence="2 14 15">Porphyrin-containing compound metabolism; protoporphyrin-IX biosynthesis; protoporphyrin-IX from protoporphyrinogen-IX: step 1/1.</text>
</comment>
<dbReference type="GO" id="GO:0006782">
    <property type="term" value="P:protoporphyrinogen IX biosynthetic process"/>
    <property type="evidence" value="ECO:0007669"/>
    <property type="project" value="UniProtKB-UniRule"/>
</dbReference>
<evidence type="ECO:0000256" key="12">
    <source>
        <dbReference type="ARBA" id="ARBA00023136"/>
    </source>
</evidence>
<keyword evidence="9 14" id="KW-1133">Transmembrane helix</keyword>
<feature type="transmembrane region" description="Helical" evidence="14">
    <location>
        <begin position="85"/>
        <end position="104"/>
    </location>
</feature>
<evidence type="ECO:0000313" key="16">
    <source>
        <dbReference type="EMBL" id="MPR34366.1"/>
    </source>
</evidence>
<evidence type="ECO:0000256" key="15">
    <source>
        <dbReference type="PIRNR" id="PIRNR004638"/>
    </source>
</evidence>
<keyword evidence="7 14" id="KW-0812">Transmembrane</keyword>
<keyword evidence="11 14" id="KW-0408">Iron</keyword>
<gene>
    <name evidence="16" type="ORF">GBK04_13615</name>
</gene>
<comment type="cofactor">
    <cofactor evidence="14 15">
        <name>heme b</name>
        <dbReference type="ChEBI" id="CHEBI:60344"/>
    </cofactor>
    <text evidence="14 15">Binds 1 heme b (iron(II)-protoporphyrin IX) group per subunit.</text>
</comment>
<evidence type="ECO:0000256" key="11">
    <source>
        <dbReference type="ARBA" id="ARBA00023004"/>
    </source>
</evidence>
<organism evidence="16 17">
    <name type="scientific">Salmonirosea aquatica</name>
    <dbReference type="NCBI Taxonomy" id="2654236"/>
    <lineage>
        <taxon>Bacteria</taxon>
        <taxon>Pseudomonadati</taxon>
        <taxon>Bacteroidota</taxon>
        <taxon>Cytophagia</taxon>
        <taxon>Cytophagales</taxon>
        <taxon>Spirosomataceae</taxon>
        <taxon>Salmonirosea</taxon>
    </lineage>
</organism>
<comment type="function">
    <text evidence="14 15">Catalyzes the oxidation of protoporphyrinogen IX to protoporphyrin IX.</text>
</comment>
<dbReference type="EMBL" id="WHLY01000002">
    <property type="protein sequence ID" value="MPR34366.1"/>
    <property type="molecule type" value="Genomic_DNA"/>
</dbReference>
<dbReference type="GO" id="GO:0070818">
    <property type="term" value="F:protoporphyrinogen oxidase activity"/>
    <property type="evidence" value="ECO:0007669"/>
    <property type="project" value="UniProtKB-UniRule"/>
</dbReference>
<keyword evidence="5 14" id="KW-1003">Cell membrane</keyword>
<dbReference type="PANTHER" id="PTHR40255">
    <property type="entry name" value="UPF0093 MEMBRANE PROTEIN SLR1790"/>
    <property type="match status" value="1"/>
</dbReference>
<dbReference type="PIRSF" id="PIRSF004638">
    <property type="entry name" value="UCP004638"/>
    <property type="match status" value="1"/>
</dbReference>
<keyword evidence="10 14" id="KW-0560">Oxidoreductase</keyword>
<evidence type="ECO:0000256" key="14">
    <source>
        <dbReference type="HAMAP-Rule" id="MF_02239"/>
    </source>
</evidence>
<comment type="subunit">
    <text evidence="14">Homodimer.</text>
</comment>
<dbReference type="EC" id="1.3.99.-" evidence="14 15"/>
<proteinExistence type="inferred from homology"/>
<feature type="transmembrane region" description="Helical" evidence="14">
    <location>
        <begin position="54"/>
        <end position="79"/>
    </location>
</feature>
<dbReference type="Pfam" id="PF03653">
    <property type="entry name" value="UPF0093"/>
    <property type="match status" value="1"/>
</dbReference>
<dbReference type="GO" id="GO:0046872">
    <property type="term" value="F:metal ion binding"/>
    <property type="evidence" value="ECO:0007669"/>
    <property type="project" value="UniProtKB-UniRule"/>
</dbReference>
<dbReference type="RefSeq" id="WP_152760520.1">
    <property type="nucleotide sequence ID" value="NZ_WHLY01000002.1"/>
</dbReference>
<evidence type="ECO:0000256" key="1">
    <source>
        <dbReference type="ARBA" id="ARBA00004651"/>
    </source>
</evidence>
<evidence type="ECO:0000256" key="5">
    <source>
        <dbReference type="ARBA" id="ARBA00022475"/>
    </source>
</evidence>